<evidence type="ECO:0000313" key="3">
    <source>
        <dbReference type="Proteomes" id="UP001442364"/>
    </source>
</evidence>
<organism evidence="2 3">
    <name type="scientific">[Lactobacillus] rogosae</name>
    <dbReference type="NCBI Taxonomy" id="706562"/>
    <lineage>
        <taxon>Bacteria</taxon>
        <taxon>Bacillati</taxon>
        <taxon>Bacillota</taxon>
        <taxon>Clostridia</taxon>
        <taxon>Lachnospirales</taxon>
        <taxon>Lachnospiraceae</taxon>
        <taxon>Lachnospira</taxon>
    </lineage>
</organism>
<keyword evidence="3" id="KW-1185">Reference proteome</keyword>
<gene>
    <name evidence="2" type="ORF">WMO14_01085</name>
</gene>
<dbReference type="PANTHER" id="PTHR38462">
    <property type="entry name" value="EXONUCLEASE-LIKE PROTEIN"/>
    <property type="match status" value="1"/>
</dbReference>
<reference evidence="2 3" key="1">
    <citation type="submission" date="2024-03" db="EMBL/GenBank/DDBJ databases">
        <title>Human intestinal bacterial collection.</title>
        <authorList>
            <person name="Pauvert C."/>
            <person name="Hitch T.C.A."/>
            <person name="Clavel T."/>
        </authorList>
    </citation>
    <scope>NUCLEOTIDE SEQUENCE [LARGE SCALE GENOMIC DNA]</scope>
    <source>
        <strain evidence="2 3">CLA-AA-H255</strain>
    </source>
</reference>
<dbReference type="EMBL" id="JBBMER010000001">
    <property type="protein sequence ID" value="MEQ2378480.1"/>
    <property type="molecule type" value="Genomic_DNA"/>
</dbReference>
<dbReference type="SUPFAM" id="SSF53098">
    <property type="entry name" value="Ribonuclease H-like"/>
    <property type="match status" value="1"/>
</dbReference>
<evidence type="ECO:0000313" key="2">
    <source>
        <dbReference type="EMBL" id="MEQ2378480.1"/>
    </source>
</evidence>
<dbReference type="PANTHER" id="PTHR38462:SF1">
    <property type="entry name" value="YPRB RIBONUCLEASE H-LIKE DOMAIN-CONTAINING PROTEIN"/>
    <property type="match status" value="1"/>
</dbReference>
<dbReference type="Pfam" id="PF13482">
    <property type="entry name" value="RNase_H_2"/>
    <property type="match status" value="1"/>
</dbReference>
<name>A0ABV1BRU2_9FIRM</name>
<dbReference type="InterPro" id="IPR012337">
    <property type="entry name" value="RNaseH-like_sf"/>
</dbReference>
<protein>
    <submittedName>
        <fullName evidence="2">Ribonuclease H-like domain-containing protein</fullName>
    </submittedName>
</protein>
<dbReference type="InterPro" id="IPR036397">
    <property type="entry name" value="RNaseH_sf"/>
</dbReference>
<proteinExistence type="predicted"/>
<evidence type="ECO:0000259" key="1">
    <source>
        <dbReference type="Pfam" id="PF13482"/>
    </source>
</evidence>
<feature type="domain" description="YprB ribonuclease H-like" evidence="1">
    <location>
        <begin position="38"/>
        <end position="202"/>
    </location>
</feature>
<comment type="caution">
    <text evidence="2">The sequence shown here is derived from an EMBL/GenBank/DDBJ whole genome shotgun (WGS) entry which is preliminary data.</text>
</comment>
<dbReference type="RefSeq" id="WP_055306553.1">
    <property type="nucleotide sequence ID" value="NZ_DAWCMB010000081.1"/>
</dbReference>
<dbReference type="Proteomes" id="UP001442364">
    <property type="component" value="Unassembled WGS sequence"/>
</dbReference>
<dbReference type="Gene3D" id="3.30.420.10">
    <property type="entry name" value="Ribonuclease H-like superfamily/Ribonuclease H"/>
    <property type="match status" value="1"/>
</dbReference>
<dbReference type="InterPro" id="IPR038720">
    <property type="entry name" value="YprB_RNase_H-like_dom"/>
</dbReference>
<sequence length="384" mass="44136">MKTITKTFNLNDIHNNDSNTNNTADNFINNSLCSEHTIFFDIETTGFSHKTSFCYLIGTAYIKNSILTIIQWLAQSKADEVQVIASFLNAAASFDTLVHFNGDNFDIPFIKDRAAHLNIPYTLDKLLSYDLYKCVRPLKTLLKLESCNQKSVEQFLNISRDDEFSGGELIKVYNDYVKTGEASYEELLLLHNYDDVYGLIQLSSITAYNAVLEENVTYTGYSVEYSDDTNKNGDLIINYTLPCAVPIPVIHLDNNGYAIRINGNTMKIKLPLITDNLRLYYSDYKNYYYLPYEDTAIHKSVAAYVDAECKVKATRETAYTKKFASFIKLPCYNTDSLQTSEYIFRYEYNDANIYLLYDKKELPEDIILQAVHILITFFCRKTTH</sequence>
<accession>A0ABV1BRU2</accession>